<name>A0A8K0UG22_9AGAR</name>
<dbReference type="Gene3D" id="3.40.50.720">
    <property type="entry name" value="NAD(P)-binding Rossmann-like Domain"/>
    <property type="match status" value="1"/>
</dbReference>
<dbReference type="PANTHER" id="PTHR42748">
    <property type="entry name" value="NITROGEN METABOLITE REPRESSION PROTEIN NMRA FAMILY MEMBER"/>
    <property type="match status" value="1"/>
</dbReference>
<dbReference type="PANTHER" id="PTHR42748:SF7">
    <property type="entry name" value="NMRA LIKE REDOX SENSOR 1-RELATED"/>
    <property type="match status" value="1"/>
</dbReference>
<gene>
    <name evidence="4" type="ORF">BXZ70DRAFT_955735</name>
</gene>
<dbReference type="Pfam" id="PF05368">
    <property type="entry name" value="NmrA"/>
    <property type="match status" value="1"/>
</dbReference>
<evidence type="ECO:0000259" key="3">
    <source>
        <dbReference type="Pfam" id="PF05368"/>
    </source>
</evidence>
<dbReference type="InterPro" id="IPR051164">
    <property type="entry name" value="NmrA-like_oxidored"/>
</dbReference>
<dbReference type="Proteomes" id="UP000813824">
    <property type="component" value="Unassembled WGS sequence"/>
</dbReference>
<feature type="domain" description="NmrA-like" evidence="3">
    <location>
        <begin position="10"/>
        <end position="315"/>
    </location>
</feature>
<dbReference type="EMBL" id="JAEVFJ010000041">
    <property type="protein sequence ID" value="KAH8087139.1"/>
    <property type="molecule type" value="Genomic_DNA"/>
</dbReference>
<sequence length="348" mass="38820">MSSGLHGEPKILVVGATGKQGQAFIRALTRGPGEPPLFPVRVLALTRYPNSPRALALQKNRPWLELVRGNLDSRDSIKQVFVHAGGKGAIWGMFVVLAFAGLGESTEGEAVQGITLADLALHYGVSMFVYSSVHRGETDDDSELILPEHSGKVKIERHLQSLGEQGLHWTIVRPVQLMETYEGTIGKLSMTVFRAGLKKDVKMRMVAVDDIGLVVALLFQRPIGVAYKILVVTSVDLTIPEQEAAYKRGTGKRMPTYPRILGKFILAINTVTRDVVEYVETLYRHRSDNTELFEEHIANTHAILPASQMITFEEWAARNERRKKRKKRPDDGSDWNRISLAKIFTGRL</sequence>
<keyword evidence="5" id="KW-1185">Reference proteome</keyword>
<dbReference type="InterPro" id="IPR008030">
    <property type="entry name" value="NmrA-like"/>
</dbReference>
<comment type="similarity">
    <text evidence="1">Belongs to the NmrA-type oxidoreductase family.</text>
</comment>
<dbReference type="Gene3D" id="3.90.25.10">
    <property type="entry name" value="UDP-galactose 4-epimerase, domain 1"/>
    <property type="match status" value="1"/>
</dbReference>
<organism evidence="4 5">
    <name type="scientific">Cristinia sonorae</name>
    <dbReference type="NCBI Taxonomy" id="1940300"/>
    <lineage>
        <taxon>Eukaryota</taxon>
        <taxon>Fungi</taxon>
        <taxon>Dikarya</taxon>
        <taxon>Basidiomycota</taxon>
        <taxon>Agaricomycotina</taxon>
        <taxon>Agaricomycetes</taxon>
        <taxon>Agaricomycetidae</taxon>
        <taxon>Agaricales</taxon>
        <taxon>Pleurotineae</taxon>
        <taxon>Stephanosporaceae</taxon>
        <taxon>Cristinia</taxon>
    </lineage>
</organism>
<keyword evidence="2" id="KW-0521">NADP</keyword>
<evidence type="ECO:0000256" key="1">
    <source>
        <dbReference type="ARBA" id="ARBA00006328"/>
    </source>
</evidence>
<evidence type="ECO:0000313" key="5">
    <source>
        <dbReference type="Proteomes" id="UP000813824"/>
    </source>
</evidence>
<dbReference type="SUPFAM" id="SSF51735">
    <property type="entry name" value="NAD(P)-binding Rossmann-fold domains"/>
    <property type="match status" value="1"/>
</dbReference>
<reference evidence="4" key="1">
    <citation type="journal article" date="2021" name="New Phytol.">
        <title>Evolutionary innovations through gain and loss of genes in the ectomycorrhizal Boletales.</title>
        <authorList>
            <person name="Wu G."/>
            <person name="Miyauchi S."/>
            <person name="Morin E."/>
            <person name="Kuo A."/>
            <person name="Drula E."/>
            <person name="Varga T."/>
            <person name="Kohler A."/>
            <person name="Feng B."/>
            <person name="Cao Y."/>
            <person name="Lipzen A."/>
            <person name="Daum C."/>
            <person name="Hundley H."/>
            <person name="Pangilinan J."/>
            <person name="Johnson J."/>
            <person name="Barry K."/>
            <person name="LaButti K."/>
            <person name="Ng V."/>
            <person name="Ahrendt S."/>
            <person name="Min B."/>
            <person name="Choi I.G."/>
            <person name="Park H."/>
            <person name="Plett J.M."/>
            <person name="Magnuson J."/>
            <person name="Spatafora J.W."/>
            <person name="Nagy L.G."/>
            <person name="Henrissat B."/>
            <person name="Grigoriev I.V."/>
            <person name="Yang Z.L."/>
            <person name="Xu J."/>
            <person name="Martin F.M."/>
        </authorList>
    </citation>
    <scope>NUCLEOTIDE SEQUENCE</scope>
    <source>
        <strain evidence="4">KKN 215</strain>
    </source>
</reference>
<protein>
    <submittedName>
        <fullName evidence="4">NAD(P)-binding protein</fullName>
    </submittedName>
</protein>
<dbReference type="InterPro" id="IPR036291">
    <property type="entry name" value="NAD(P)-bd_dom_sf"/>
</dbReference>
<dbReference type="OrthoDB" id="9997102at2759"/>
<dbReference type="GO" id="GO:0005634">
    <property type="term" value="C:nucleus"/>
    <property type="evidence" value="ECO:0007669"/>
    <property type="project" value="TreeGrafter"/>
</dbReference>
<accession>A0A8K0UG22</accession>
<proteinExistence type="inferred from homology"/>
<comment type="caution">
    <text evidence="4">The sequence shown here is derived from an EMBL/GenBank/DDBJ whole genome shotgun (WGS) entry which is preliminary data.</text>
</comment>
<evidence type="ECO:0000313" key="4">
    <source>
        <dbReference type="EMBL" id="KAH8087139.1"/>
    </source>
</evidence>
<dbReference type="AlphaFoldDB" id="A0A8K0UG22"/>
<evidence type="ECO:0000256" key="2">
    <source>
        <dbReference type="ARBA" id="ARBA00022857"/>
    </source>
</evidence>